<evidence type="ECO:0000313" key="2">
    <source>
        <dbReference type="Proteomes" id="UP000796761"/>
    </source>
</evidence>
<proteinExistence type="predicted"/>
<reference evidence="1" key="1">
    <citation type="submission" date="2019-04" db="EMBL/GenBank/DDBJ databases">
        <title>Genome assembly of Zosterops borbonicus 15179.</title>
        <authorList>
            <person name="Leroy T."/>
            <person name="Anselmetti Y."/>
            <person name="Tilak M.-K."/>
            <person name="Nabholz B."/>
        </authorList>
    </citation>
    <scope>NUCLEOTIDE SEQUENCE</scope>
    <source>
        <strain evidence="1">HGM_15179</strain>
        <tissue evidence="1">Muscle</tissue>
    </source>
</reference>
<comment type="caution">
    <text evidence="1">The sequence shown here is derived from an EMBL/GenBank/DDBJ whole genome shotgun (WGS) entry which is preliminary data.</text>
</comment>
<accession>A0A8K1G2E2</accession>
<protein>
    <submittedName>
        <fullName evidence="1">Uncharacterized protein</fullName>
    </submittedName>
</protein>
<sequence length="179" mass="20286">MLKSTGLRMEPCTTPLETGDQPDLVTSLLTVTLGVQLLTHRMTGWTLGGTFLPVAREFKPDCFVVTVARMATNGHVSHKSLSVNKQQITEGTLPGQLPPYLRLALLIQALQGPVRTSCRVFHLTHPVKALSSNPVDKYKWNWEEFHFISQYFTFYFIIRKNYVCKEVLNCIQLSEVEAF</sequence>
<dbReference type="EMBL" id="SWJQ01000860">
    <property type="protein sequence ID" value="TRZ10452.1"/>
    <property type="molecule type" value="Genomic_DNA"/>
</dbReference>
<keyword evidence="2" id="KW-1185">Reference proteome</keyword>
<name>A0A8K1G2E2_9PASS</name>
<dbReference type="AlphaFoldDB" id="A0A8K1G2E2"/>
<dbReference type="Proteomes" id="UP000796761">
    <property type="component" value="Unassembled WGS sequence"/>
</dbReference>
<evidence type="ECO:0000313" key="1">
    <source>
        <dbReference type="EMBL" id="TRZ10452.1"/>
    </source>
</evidence>
<organism evidence="1 2">
    <name type="scientific">Zosterops borbonicus</name>
    <dbReference type="NCBI Taxonomy" id="364589"/>
    <lineage>
        <taxon>Eukaryota</taxon>
        <taxon>Metazoa</taxon>
        <taxon>Chordata</taxon>
        <taxon>Craniata</taxon>
        <taxon>Vertebrata</taxon>
        <taxon>Euteleostomi</taxon>
        <taxon>Archelosauria</taxon>
        <taxon>Archosauria</taxon>
        <taxon>Dinosauria</taxon>
        <taxon>Saurischia</taxon>
        <taxon>Theropoda</taxon>
        <taxon>Coelurosauria</taxon>
        <taxon>Aves</taxon>
        <taxon>Neognathae</taxon>
        <taxon>Neoaves</taxon>
        <taxon>Telluraves</taxon>
        <taxon>Australaves</taxon>
        <taxon>Passeriformes</taxon>
        <taxon>Sylvioidea</taxon>
        <taxon>Zosteropidae</taxon>
        <taxon>Zosterops</taxon>
    </lineage>
</organism>
<gene>
    <name evidence="1" type="ORF">HGM15179_016655</name>
</gene>